<accession>A0ABT0GSI6</accession>
<evidence type="ECO:0000256" key="1">
    <source>
        <dbReference type="HAMAP-Rule" id="MF_02088"/>
    </source>
</evidence>
<keyword evidence="1" id="KW-0812">Transmembrane</keyword>
<keyword evidence="1" id="KW-1133">Transmembrane helix</keyword>
<comment type="function">
    <text evidence="1">Involved in the import of queuosine (Q) precursors, required for Q precursor salvage.</text>
</comment>
<feature type="transmembrane region" description="Helical" evidence="1">
    <location>
        <begin position="187"/>
        <end position="210"/>
    </location>
</feature>
<dbReference type="Pfam" id="PF02592">
    <property type="entry name" value="Vut_1"/>
    <property type="match status" value="1"/>
</dbReference>
<comment type="caution">
    <text evidence="2">The sequence shown here is derived from an EMBL/GenBank/DDBJ whole genome shotgun (WGS) entry which is preliminary data.</text>
</comment>
<evidence type="ECO:0000313" key="3">
    <source>
        <dbReference type="Proteomes" id="UP001431221"/>
    </source>
</evidence>
<protein>
    <recommendedName>
        <fullName evidence="1">Probable queuosine precursor transporter</fullName>
        <shortName evidence="1">Q precursor transporter</shortName>
    </recommendedName>
</protein>
<dbReference type="EMBL" id="JALNMJ010000005">
    <property type="protein sequence ID" value="MCK7612392.1"/>
    <property type="molecule type" value="Genomic_DNA"/>
</dbReference>
<feature type="transmembrane region" description="Helical" evidence="1">
    <location>
        <begin position="76"/>
        <end position="94"/>
    </location>
</feature>
<keyword evidence="1" id="KW-0472">Membrane</keyword>
<comment type="similarity">
    <text evidence="1">Belongs to the vitamin uptake transporter (VUT/ECF) (TC 2.A.88) family. Q precursor transporter subfamily.</text>
</comment>
<feature type="transmembrane region" description="Helical" evidence="1">
    <location>
        <begin position="12"/>
        <end position="34"/>
    </location>
</feature>
<dbReference type="HAMAP" id="MF_02088">
    <property type="entry name" value="Q_prec_transport"/>
    <property type="match status" value="1"/>
</dbReference>
<evidence type="ECO:0000313" key="2">
    <source>
        <dbReference type="EMBL" id="MCK7612392.1"/>
    </source>
</evidence>
<sequence length="228" mass="24811">MTDTRSFSVANFAIAIFAMAIVVAASNFLVQFPVQHVIGGVNLADTLTWGAFTYPIAFLVTDLTNRRFGPNAARKVVISGFVVAIVVPMIFWSFNEAFTTPRILIASGTAFLVAQLLDVTIFDRLRRQTWWKAPITSSLIGSVIDTILFFGIAFSASFAFIDGLFGMKDGSLAFPVPFLGMAQDTEVLLWVSLAVGDFLVKMLVAIALLAPYRIVLGLFQANPDSRTA</sequence>
<organism evidence="2 3">
    <name type="scientific">Roseibium sediminicola</name>
    <dbReference type="NCBI Taxonomy" id="2933272"/>
    <lineage>
        <taxon>Bacteria</taxon>
        <taxon>Pseudomonadati</taxon>
        <taxon>Pseudomonadota</taxon>
        <taxon>Alphaproteobacteria</taxon>
        <taxon>Hyphomicrobiales</taxon>
        <taxon>Stappiaceae</taxon>
        <taxon>Roseibium</taxon>
    </lineage>
</organism>
<feature type="transmembrane region" description="Helical" evidence="1">
    <location>
        <begin position="46"/>
        <end position="64"/>
    </location>
</feature>
<dbReference type="Proteomes" id="UP001431221">
    <property type="component" value="Unassembled WGS sequence"/>
</dbReference>
<comment type="subcellular location">
    <subcellularLocation>
        <location evidence="1">Cell inner membrane</location>
        <topology evidence="1">Multi-pass membrane protein</topology>
    </subcellularLocation>
</comment>
<keyword evidence="1" id="KW-0997">Cell inner membrane</keyword>
<proteinExistence type="inferred from homology"/>
<feature type="transmembrane region" description="Helical" evidence="1">
    <location>
        <begin position="100"/>
        <end position="122"/>
    </location>
</feature>
<dbReference type="PANTHER" id="PTHR34300:SF1">
    <property type="entry name" value="QUEUOSINE PRECURSOR TRANSPORTER"/>
    <property type="match status" value="1"/>
</dbReference>
<dbReference type="InterPro" id="IPR003744">
    <property type="entry name" value="YhhQ"/>
</dbReference>
<keyword evidence="1" id="KW-1003">Cell membrane</keyword>
<dbReference type="RefSeq" id="WP_248153338.1">
    <property type="nucleotide sequence ID" value="NZ_JALNMJ010000005.1"/>
</dbReference>
<name>A0ABT0GSI6_9HYPH</name>
<keyword evidence="3" id="KW-1185">Reference proteome</keyword>
<keyword evidence="1" id="KW-0813">Transport</keyword>
<dbReference type="NCBIfam" id="TIGR00697">
    <property type="entry name" value="queuosine precursor transporter"/>
    <property type="match status" value="1"/>
</dbReference>
<dbReference type="PANTHER" id="PTHR34300">
    <property type="entry name" value="QUEUOSINE PRECURSOR TRANSPORTER-RELATED"/>
    <property type="match status" value="1"/>
</dbReference>
<gene>
    <name evidence="2" type="ORF">M0H32_09490</name>
</gene>
<feature type="transmembrane region" description="Helical" evidence="1">
    <location>
        <begin position="143"/>
        <end position="167"/>
    </location>
</feature>
<reference evidence="2" key="1">
    <citation type="submission" date="2022-04" db="EMBL/GenBank/DDBJ databases">
        <title>Roseibium sp. CAU 1639 isolated from mud.</title>
        <authorList>
            <person name="Kim W."/>
        </authorList>
    </citation>
    <scope>NUCLEOTIDE SEQUENCE</scope>
    <source>
        <strain evidence="2">CAU 1639</strain>
    </source>
</reference>